<dbReference type="FunFam" id="1.10.8.640:FF:000001">
    <property type="entry name" value="Cytochrome c-type biogenesis protein"/>
    <property type="match status" value="1"/>
</dbReference>
<keyword evidence="10" id="KW-1185">Reference proteome</keyword>
<keyword evidence="4 6" id="KW-0732">Signal</keyword>
<dbReference type="InterPro" id="IPR051263">
    <property type="entry name" value="C-type_cytochrome_biogenesis"/>
</dbReference>
<proteinExistence type="inferred from homology"/>
<dbReference type="GO" id="GO:0005886">
    <property type="term" value="C:plasma membrane"/>
    <property type="evidence" value="ECO:0007669"/>
    <property type="project" value="TreeGrafter"/>
</dbReference>
<evidence type="ECO:0000313" key="9">
    <source>
        <dbReference type="EMBL" id="STC85093.1"/>
    </source>
</evidence>
<keyword evidence="5 6" id="KW-0408">Iron</keyword>
<keyword evidence="2 6" id="KW-0349">Heme</keyword>
<dbReference type="AlphaFoldDB" id="A0A376DA87"/>
<dbReference type="PANTHER" id="PTHR47870:SF2">
    <property type="entry name" value="FORMATE-DEPENDENT NITRITE REDUCTASE COMPLEX SUBUNIT NRFF"/>
    <property type="match status" value="1"/>
</dbReference>
<dbReference type="EMBL" id="CP016043">
    <property type="protein sequence ID" value="AOV96066.1"/>
    <property type="molecule type" value="Genomic_DNA"/>
</dbReference>
<feature type="chain" id="PRO_5016487571" description="Cytochrome c-type biogenesis protein" evidence="6">
    <location>
        <begin position="24"/>
        <end position="129"/>
    </location>
</feature>
<dbReference type="OrthoDB" id="9804975at2"/>
<feature type="transmembrane region" description="Helical" evidence="6">
    <location>
        <begin position="108"/>
        <end position="126"/>
    </location>
</feature>
<evidence type="ECO:0000256" key="2">
    <source>
        <dbReference type="ARBA" id="ARBA00022617"/>
    </source>
</evidence>
<evidence type="ECO:0000256" key="4">
    <source>
        <dbReference type="ARBA" id="ARBA00022729"/>
    </source>
</evidence>
<dbReference type="RefSeq" id="WP_035370442.1">
    <property type="nucleotide sequence ID" value="NZ_CP016043.1"/>
</dbReference>
<evidence type="ECO:0000256" key="3">
    <source>
        <dbReference type="ARBA" id="ARBA00022723"/>
    </source>
</evidence>
<evidence type="ECO:0000259" key="7">
    <source>
        <dbReference type="Pfam" id="PF03918"/>
    </source>
</evidence>
<dbReference type="Gene3D" id="1.10.8.640">
    <property type="entry name" value="Cytochrome C biogenesis protein"/>
    <property type="match status" value="1"/>
</dbReference>
<gene>
    <name evidence="9" type="primary">ccmH_1</name>
    <name evidence="8" type="ORF">A9798_03290</name>
    <name evidence="9" type="ORF">NCTC12121_00750</name>
</gene>
<dbReference type="GO" id="GO:0046872">
    <property type="term" value="F:metal ion binding"/>
    <property type="evidence" value="ECO:0007669"/>
    <property type="project" value="UniProtKB-KW"/>
</dbReference>
<reference evidence="8 10" key="1">
    <citation type="submission" date="2016-06" db="EMBL/GenBank/DDBJ databases">
        <title>Complete genome sequence of Edwardsiella hoshinae ATCC 35051.</title>
        <authorList>
            <person name="Reichley S.R."/>
            <person name="Waldbieser G.C."/>
            <person name="Lawrence M.L."/>
            <person name="Griffin M.J."/>
        </authorList>
    </citation>
    <scope>NUCLEOTIDE SEQUENCE [LARGE SCALE GENOMIC DNA]</scope>
    <source>
        <strain evidence="8 10">ATCC 35051</strain>
    </source>
</reference>
<evidence type="ECO:0000256" key="6">
    <source>
        <dbReference type="RuleBase" id="RU364112"/>
    </source>
</evidence>
<protein>
    <recommendedName>
        <fullName evidence="6">Cytochrome c-type biogenesis protein</fullName>
    </recommendedName>
</protein>
<name>A0A376DA87_9GAMM</name>
<dbReference type="PANTHER" id="PTHR47870">
    <property type="entry name" value="CYTOCHROME C-TYPE BIOGENESIS PROTEIN CCMH"/>
    <property type="match status" value="1"/>
</dbReference>
<evidence type="ECO:0000313" key="11">
    <source>
        <dbReference type="Proteomes" id="UP000255248"/>
    </source>
</evidence>
<evidence type="ECO:0000313" key="10">
    <source>
        <dbReference type="Proteomes" id="UP000175893"/>
    </source>
</evidence>
<comment type="function">
    <text evidence="6">Possible subunit of a heme lyase.</text>
</comment>
<keyword evidence="6" id="KW-0472">Membrane</keyword>
<dbReference type="InterPro" id="IPR005616">
    <property type="entry name" value="CcmH/CycL/Ccl2/NrfF_N"/>
</dbReference>
<keyword evidence="3 6" id="KW-0479">Metal-binding</keyword>
<accession>A0A376DA87</accession>
<organism evidence="9 11">
    <name type="scientific">Edwardsiella hoshinae</name>
    <dbReference type="NCBI Taxonomy" id="93378"/>
    <lineage>
        <taxon>Bacteria</taxon>
        <taxon>Pseudomonadati</taxon>
        <taxon>Pseudomonadota</taxon>
        <taxon>Gammaproteobacteria</taxon>
        <taxon>Enterobacterales</taxon>
        <taxon>Hafniaceae</taxon>
        <taxon>Edwardsiella</taxon>
    </lineage>
</organism>
<feature type="domain" description="CcmH/CycL/Ccl2/NrfF N-terminal" evidence="7">
    <location>
        <begin position="15"/>
        <end position="127"/>
    </location>
</feature>
<dbReference type="STRING" id="93378.A9798_03290"/>
<evidence type="ECO:0000256" key="5">
    <source>
        <dbReference type="ARBA" id="ARBA00023004"/>
    </source>
</evidence>
<dbReference type="InterPro" id="IPR038297">
    <property type="entry name" value="CcmH/CycL/NrfF/Ccl2_sf"/>
</dbReference>
<keyword evidence="6" id="KW-0812">Transmembrane</keyword>
<keyword evidence="6" id="KW-1133">Transmembrane helix</keyword>
<dbReference type="CDD" id="cd16378">
    <property type="entry name" value="CcmH_N"/>
    <property type="match status" value="1"/>
</dbReference>
<dbReference type="Proteomes" id="UP000255248">
    <property type="component" value="Unassembled WGS sequence"/>
</dbReference>
<feature type="signal peptide" evidence="6">
    <location>
        <begin position="1"/>
        <end position="23"/>
    </location>
</feature>
<evidence type="ECO:0000256" key="1">
    <source>
        <dbReference type="ARBA" id="ARBA00010342"/>
    </source>
</evidence>
<evidence type="ECO:0000313" key="8">
    <source>
        <dbReference type="EMBL" id="AOV96066.1"/>
    </source>
</evidence>
<dbReference type="EMBL" id="UFXZ01000001">
    <property type="protein sequence ID" value="STC85093.1"/>
    <property type="molecule type" value="Genomic_DNA"/>
</dbReference>
<dbReference type="KEGG" id="eho:A9798_03290"/>
<comment type="similarity">
    <text evidence="1 6">Belongs to the CcmH/CycL/Ccl2/NrfF family.</text>
</comment>
<reference evidence="9 11" key="2">
    <citation type="submission" date="2018-06" db="EMBL/GenBank/DDBJ databases">
        <authorList>
            <consortium name="Pathogen Informatics"/>
            <person name="Doyle S."/>
        </authorList>
    </citation>
    <scope>NUCLEOTIDE SEQUENCE [LARGE SCALE GENOMIC DNA]</scope>
    <source>
        <strain evidence="9 11">NCTC12121</strain>
    </source>
</reference>
<dbReference type="GO" id="GO:0017004">
    <property type="term" value="P:cytochrome complex assembly"/>
    <property type="evidence" value="ECO:0007669"/>
    <property type="project" value="UniProtKB-ARBA"/>
</dbReference>
<sequence>MRMVAMFWRASGLWLALAGPLSAQVVDTWEFPTPQAREQGLAIAAQLRCPQCQNQNLLESNAPVAVAMRHEVFRRVAQGQSETQIVDFMTARYGEFVRYQPAIHRYTLPLWGLPPLLLALILFGLWRRR</sequence>
<dbReference type="Pfam" id="PF03918">
    <property type="entry name" value="CcmH"/>
    <property type="match status" value="1"/>
</dbReference>
<dbReference type="Proteomes" id="UP000175893">
    <property type="component" value="Chromosome"/>
</dbReference>